<dbReference type="OrthoDB" id="5243448at2"/>
<sequence length="331" mass="35844">MDLDALVGRRRAAWERLDHLARQRRLDGEQADELLDGYQRAATDLSLVRSSAPDAGVVTHLSTLVARARARAARVRTASWSGIGRFFAEDFPAALYRLRWWWGITALANVVVGLVLGWWLVQNPVVEQSLLSPEEVTELVNVSFESYYSENAASSFSTLVWVNNAWVAARCIGMGVLGLPVIWLLWQNIANVAVIGSLMHRHGRGDVFWGLIAPHGLLELMAIFVAAGVGLRLFWAWVAPGPRTRLANLAAEGRTAAGVAIGLVFVLLVSGLIEGFVTPSPLPTWARVGIGALALALFFAYVFTLGRRAVRRGVSGDVGEDLQAATAPTAG</sequence>
<organism evidence="2 3">
    <name type="scientific">Serinicoccus chungangensis</name>
    <dbReference type="NCBI Taxonomy" id="767452"/>
    <lineage>
        <taxon>Bacteria</taxon>
        <taxon>Bacillati</taxon>
        <taxon>Actinomycetota</taxon>
        <taxon>Actinomycetes</taxon>
        <taxon>Micrococcales</taxon>
        <taxon>Ornithinimicrobiaceae</taxon>
        <taxon>Serinicoccus</taxon>
    </lineage>
</organism>
<keyword evidence="1" id="KW-1133">Transmembrane helix</keyword>
<name>A0A0W8IHN0_9MICO</name>
<dbReference type="PANTHER" id="PTHR35337:SF1">
    <property type="entry name" value="SLR1478 PROTEIN"/>
    <property type="match status" value="1"/>
</dbReference>
<dbReference type="EMBL" id="LQBL01000002">
    <property type="protein sequence ID" value="KUG59468.1"/>
    <property type="molecule type" value="Genomic_DNA"/>
</dbReference>
<feature type="transmembrane region" description="Helical" evidence="1">
    <location>
        <begin position="100"/>
        <end position="121"/>
    </location>
</feature>
<dbReference type="PANTHER" id="PTHR35337">
    <property type="entry name" value="SLR1478 PROTEIN"/>
    <property type="match status" value="1"/>
</dbReference>
<dbReference type="RefSeq" id="WP_058889942.1">
    <property type="nucleotide sequence ID" value="NZ_LQBL01000002.1"/>
</dbReference>
<dbReference type="InterPro" id="IPR002798">
    <property type="entry name" value="SpoIIM-like"/>
</dbReference>
<dbReference type="STRING" id="767452.AVL62_06435"/>
<dbReference type="Proteomes" id="UP000054837">
    <property type="component" value="Unassembled WGS sequence"/>
</dbReference>
<reference evidence="2 3" key="1">
    <citation type="submission" date="2015-12" db="EMBL/GenBank/DDBJ databases">
        <title>Serinicoccus chungangenesis strain CD08_5 genome sequencing and assembly.</title>
        <authorList>
            <person name="Chander A.M."/>
            <person name="Kaur G."/>
            <person name="Nair G.R."/>
            <person name="Dhawan D.K."/>
            <person name="Kochhar R.K."/>
            <person name="Mayilraj S."/>
            <person name="Bhadada S.K."/>
        </authorList>
    </citation>
    <scope>NUCLEOTIDE SEQUENCE [LARGE SCALE GENOMIC DNA]</scope>
    <source>
        <strain evidence="2 3">CD08_5</strain>
    </source>
</reference>
<feature type="transmembrane region" description="Helical" evidence="1">
    <location>
        <begin position="285"/>
        <end position="303"/>
    </location>
</feature>
<protein>
    <recommendedName>
        <fullName evidence="4">Stage II sporulation protein M</fullName>
    </recommendedName>
</protein>
<evidence type="ECO:0000256" key="1">
    <source>
        <dbReference type="SAM" id="Phobius"/>
    </source>
</evidence>
<evidence type="ECO:0000313" key="3">
    <source>
        <dbReference type="Proteomes" id="UP000054837"/>
    </source>
</evidence>
<feature type="transmembrane region" description="Helical" evidence="1">
    <location>
        <begin position="255"/>
        <end position="273"/>
    </location>
</feature>
<evidence type="ECO:0000313" key="2">
    <source>
        <dbReference type="EMBL" id="KUG59468.1"/>
    </source>
</evidence>
<proteinExistence type="predicted"/>
<keyword evidence="3" id="KW-1185">Reference proteome</keyword>
<dbReference type="Pfam" id="PF01944">
    <property type="entry name" value="SpoIIM"/>
    <property type="match status" value="1"/>
</dbReference>
<feature type="transmembrane region" description="Helical" evidence="1">
    <location>
        <begin position="207"/>
        <end position="235"/>
    </location>
</feature>
<dbReference type="AlphaFoldDB" id="A0A0W8IHN0"/>
<evidence type="ECO:0008006" key="4">
    <source>
        <dbReference type="Google" id="ProtNLM"/>
    </source>
</evidence>
<accession>A0A0W8IHN0</accession>
<gene>
    <name evidence="2" type="ORF">AVL62_06435</name>
</gene>
<keyword evidence="1" id="KW-0472">Membrane</keyword>
<keyword evidence="1" id="KW-0812">Transmembrane</keyword>
<comment type="caution">
    <text evidence="2">The sequence shown here is derived from an EMBL/GenBank/DDBJ whole genome shotgun (WGS) entry which is preliminary data.</text>
</comment>